<sequence length="652" mass="71855">MSDTTPPAPPPARGRRLGTSALGLLAAAVLAIGVNLLADRLLPRARIDLTSQRLYTLSDGTRQILRGLADPITLRLFYSRRLGAEIPMYGAYADRVREMLGEYVSLSNGKVRLEVLDPEPFSETEDRAMAYGLQGVPVDQSGEQVYFGLAGTNLVDDERTLPFFQPDRERFLEADLTRLVYELSNPQRPVIGVMSPLPLNGDPRAMMLRQPQLGQPAAVMTQLRQFFTVKDVPLDAQAIEPDVQVLLVAHPQHLPDAAQYAIDQFVMRGGKLFLLVDPHSESQAARPGPTGQPPSDTASSLDRLLNAWGVEAPSDKVVLDLRGAWRVRAGPQDRVQAVDYVAWYNLQGDSLNRGEIALAQLEQVTVASAGEVRKREGSTIEFTPLLTTSSQSMVVDAARVRQDPNPTRLLADFRADGSRHVIAARLRGELASAFPDGPPAPPEGAERPADFPAHRARSNGPANIVVINDSDVLEDRFWVRVQDFFGQQMATPISGNGAMVGNIVDTLGGSDALISLRSRGESLRPFELVEDIRRNADAQYRQTERQLTQKLEETERRLRELRQGTPTAPGAERNANQSVITPEQRAEIDAAREEIIRTRRQLRAVQLELRRDIEGLETILRVVNIALVPALLTAFAIGLAVVRRRRRAAARA</sequence>
<feature type="transmembrane region" description="Helical" evidence="2">
    <location>
        <begin position="21"/>
        <end position="38"/>
    </location>
</feature>
<keyword evidence="6" id="KW-1185">Reference proteome</keyword>
<proteinExistence type="predicted"/>
<evidence type="ECO:0000259" key="3">
    <source>
        <dbReference type="Pfam" id="PF09822"/>
    </source>
</evidence>
<dbReference type="InterPro" id="IPR055396">
    <property type="entry name" value="DUF7088"/>
</dbReference>
<protein>
    <submittedName>
        <fullName evidence="5">Gldg family protein</fullName>
    </submittedName>
</protein>
<keyword evidence="2" id="KW-0812">Transmembrane</keyword>
<feature type="region of interest" description="Disordered" evidence="1">
    <location>
        <begin position="280"/>
        <end position="300"/>
    </location>
</feature>
<evidence type="ECO:0000259" key="4">
    <source>
        <dbReference type="Pfam" id="PF23357"/>
    </source>
</evidence>
<gene>
    <name evidence="5" type="ORF">JMJ55_21875</name>
</gene>
<feature type="region of interest" description="Disordered" evidence="1">
    <location>
        <begin position="560"/>
        <end position="584"/>
    </location>
</feature>
<dbReference type="Pfam" id="PF23357">
    <property type="entry name" value="DUF7088"/>
    <property type="match status" value="1"/>
</dbReference>
<dbReference type="RefSeq" id="WP_202827728.1">
    <property type="nucleotide sequence ID" value="NZ_JAEUXJ010000011.1"/>
</dbReference>
<dbReference type="EMBL" id="JAEUXJ010000011">
    <property type="protein sequence ID" value="MBL6457988.1"/>
    <property type="molecule type" value="Genomic_DNA"/>
</dbReference>
<reference evidence="5 6" key="1">
    <citation type="submission" date="2021-01" db="EMBL/GenBank/DDBJ databases">
        <title>Belnapia mucosa sp. nov. and Belnapia arida sp. nov., isolated from the Tabernas Desert (Almeria, Spain).</title>
        <authorList>
            <person name="Molina-Menor E."/>
            <person name="Vidal-Verdu A."/>
            <person name="Calonge A."/>
            <person name="Satari L."/>
            <person name="Pereto Magraner J."/>
            <person name="Porcar Miralles M."/>
        </authorList>
    </citation>
    <scope>NUCLEOTIDE SEQUENCE [LARGE SCALE GENOMIC DNA]</scope>
    <source>
        <strain evidence="5 6">T6</strain>
    </source>
</reference>
<name>A0ABS1VC72_9PROT</name>
<dbReference type="Proteomes" id="UP000606490">
    <property type="component" value="Unassembled WGS sequence"/>
</dbReference>
<evidence type="ECO:0000313" key="5">
    <source>
        <dbReference type="EMBL" id="MBL6457988.1"/>
    </source>
</evidence>
<organism evidence="5 6">
    <name type="scientific">Belnapia mucosa</name>
    <dbReference type="NCBI Taxonomy" id="2804532"/>
    <lineage>
        <taxon>Bacteria</taxon>
        <taxon>Pseudomonadati</taxon>
        <taxon>Pseudomonadota</taxon>
        <taxon>Alphaproteobacteria</taxon>
        <taxon>Acetobacterales</taxon>
        <taxon>Roseomonadaceae</taxon>
        <taxon>Belnapia</taxon>
    </lineage>
</organism>
<feature type="domain" description="ABC-type uncharacterised transport system" evidence="3">
    <location>
        <begin position="188"/>
        <end position="502"/>
    </location>
</feature>
<feature type="transmembrane region" description="Helical" evidence="2">
    <location>
        <begin position="619"/>
        <end position="642"/>
    </location>
</feature>
<evidence type="ECO:0000313" key="6">
    <source>
        <dbReference type="Proteomes" id="UP000606490"/>
    </source>
</evidence>
<comment type="caution">
    <text evidence="5">The sequence shown here is derived from an EMBL/GenBank/DDBJ whole genome shotgun (WGS) entry which is preliminary data.</text>
</comment>
<dbReference type="InterPro" id="IPR019196">
    <property type="entry name" value="ABC_transp_unknown"/>
</dbReference>
<evidence type="ECO:0000256" key="2">
    <source>
        <dbReference type="SAM" id="Phobius"/>
    </source>
</evidence>
<feature type="domain" description="DUF7088" evidence="4">
    <location>
        <begin position="52"/>
        <end position="151"/>
    </location>
</feature>
<dbReference type="Pfam" id="PF09822">
    <property type="entry name" value="ABC_transp_aux"/>
    <property type="match status" value="1"/>
</dbReference>
<evidence type="ECO:0000256" key="1">
    <source>
        <dbReference type="SAM" id="MobiDB-lite"/>
    </source>
</evidence>
<keyword evidence="2" id="KW-1133">Transmembrane helix</keyword>
<accession>A0ABS1VC72</accession>
<keyword evidence="2" id="KW-0472">Membrane</keyword>